<comment type="subcellular location">
    <subcellularLocation>
        <location evidence="9">Cytoplasm</location>
    </subcellularLocation>
</comment>
<evidence type="ECO:0000313" key="13">
    <source>
        <dbReference type="EMBL" id="MDA3615577.1"/>
    </source>
</evidence>
<keyword evidence="9" id="KW-0963">Cytoplasm</keyword>
<dbReference type="NCBIfam" id="TIGR00628">
    <property type="entry name" value="ung"/>
    <property type="match status" value="1"/>
</dbReference>
<keyword evidence="6 9" id="KW-0227">DNA damage</keyword>
<dbReference type="NCBIfam" id="NF003592">
    <property type="entry name" value="PRK05254.1-5"/>
    <property type="match status" value="1"/>
</dbReference>
<feature type="domain" description="Uracil-DNA glycosylase-like" evidence="12">
    <location>
        <begin position="51"/>
        <end position="211"/>
    </location>
</feature>
<evidence type="ECO:0000256" key="5">
    <source>
        <dbReference type="ARBA" id="ARBA00018429"/>
    </source>
</evidence>
<gene>
    <name evidence="9 13" type="primary">ung</name>
    <name evidence="13" type="ORF">O3P16_12220</name>
</gene>
<evidence type="ECO:0000256" key="9">
    <source>
        <dbReference type="HAMAP-Rule" id="MF_00148"/>
    </source>
</evidence>
<comment type="function">
    <text evidence="2 9 11">Excises uracil residues from the DNA which can arise as a result of misincorporation of dUMP residues by DNA polymerase or due to deamination of cytosine.</text>
</comment>
<dbReference type="PROSITE" id="PS00130">
    <property type="entry name" value="U_DNA_GLYCOSYLASE"/>
    <property type="match status" value="1"/>
</dbReference>
<dbReference type="EMBL" id="JAQGEF010000014">
    <property type="protein sequence ID" value="MDA3615577.1"/>
    <property type="molecule type" value="Genomic_DNA"/>
</dbReference>
<evidence type="ECO:0000313" key="14">
    <source>
        <dbReference type="Proteomes" id="UP001210231"/>
    </source>
</evidence>
<comment type="caution">
    <text evidence="13">The sequence shown here is derived from an EMBL/GenBank/DDBJ whole genome shotgun (WGS) entry which is preliminary data.</text>
</comment>
<evidence type="ECO:0000256" key="6">
    <source>
        <dbReference type="ARBA" id="ARBA00022763"/>
    </source>
</evidence>
<keyword evidence="13" id="KW-0326">Glycosidase</keyword>
<keyword evidence="14" id="KW-1185">Reference proteome</keyword>
<evidence type="ECO:0000256" key="1">
    <source>
        <dbReference type="ARBA" id="ARBA00001400"/>
    </source>
</evidence>
<organism evidence="13 14">
    <name type="scientific">Polluticaenibacter yanchengensis</name>
    <dbReference type="NCBI Taxonomy" id="3014562"/>
    <lineage>
        <taxon>Bacteria</taxon>
        <taxon>Pseudomonadati</taxon>
        <taxon>Bacteroidota</taxon>
        <taxon>Chitinophagia</taxon>
        <taxon>Chitinophagales</taxon>
        <taxon>Chitinophagaceae</taxon>
        <taxon>Polluticaenibacter</taxon>
    </lineage>
</organism>
<dbReference type="InterPro" id="IPR005122">
    <property type="entry name" value="Uracil-DNA_glycosylase-like"/>
</dbReference>
<comment type="catalytic activity">
    <reaction evidence="1 9 11">
        <text>Hydrolyzes single-stranded DNA or mismatched double-stranded DNA and polynucleotides, releasing free uracil.</text>
        <dbReference type="EC" id="3.2.2.27"/>
    </reaction>
</comment>
<dbReference type="SMART" id="SM00987">
    <property type="entry name" value="UreE_C"/>
    <property type="match status" value="1"/>
</dbReference>
<dbReference type="NCBIfam" id="NF003588">
    <property type="entry name" value="PRK05254.1-1"/>
    <property type="match status" value="1"/>
</dbReference>
<dbReference type="NCBIfam" id="NF003591">
    <property type="entry name" value="PRK05254.1-4"/>
    <property type="match status" value="1"/>
</dbReference>
<feature type="active site" description="Proton acceptor" evidence="9 10">
    <location>
        <position position="66"/>
    </location>
</feature>
<evidence type="ECO:0000256" key="11">
    <source>
        <dbReference type="RuleBase" id="RU003780"/>
    </source>
</evidence>
<dbReference type="RefSeq" id="WP_407031904.1">
    <property type="nucleotide sequence ID" value="NZ_JAQGEF010000014.1"/>
</dbReference>
<evidence type="ECO:0000256" key="2">
    <source>
        <dbReference type="ARBA" id="ARBA00002631"/>
    </source>
</evidence>
<name>A0ABT4UL42_9BACT</name>
<reference evidence="13 14" key="1">
    <citation type="submission" date="2022-12" db="EMBL/GenBank/DDBJ databases">
        <title>Chitinophagaceae gen. sp. nov., a new member of the family Chitinophagaceae, isolated from soil in a chemical factory.</title>
        <authorList>
            <person name="Ke Z."/>
        </authorList>
    </citation>
    <scope>NUCLEOTIDE SEQUENCE [LARGE SCALE GENOMIC DNA]</scope>
    <source>
        <strain evidence="13 14">LY-5</strain>
    </source>
</reference>
<dbReference type="CDD" id="cd10027">
    <property type="entry name" value="UDG-F1-like"/>
    <property type="match status" value="1"/>
</dbReference>
<dbReference type="HAMAP" id="MF_00148">
    <property type="entry name" value="UDG"/>
    <property type="match status" value="1"/>
</dbReference>
<protein>
    <recommendedName>
        <fullName evidence="5 9">Uracil-DNA glycosylase</fullName>
        <shortName evidence="9">UDG</shortName>
        <ecNumber evidence="4 9">3.2.2.27</ecNumber>
    </recommendedName>
</protein>
<dbReference type="GO" id="GO:0004844">
    <property type="term" value="F:uracil DNA N-glycosylase activity"/>
    <property type="evidence" value="ECO:0007669"/>
    <property type="project" value="UniProtKB-EC"/>
</dbReference>
<dbReference type="SMART" id="SM00986">
    <property type="entry name" value="UDG"/>
    <property type="match status" value="1"/>
</dbReference>
<evidence type="ECO:0000259" key="12">
    <source>
        <dbReference type="SMART" id="SM00986"/>
    </source>
</evidence>
<accession>A0ABT4UL42</accession>
<dbReference type="InterPro" id="IPR036895">
    <property type="entry name" value="Uracil-DNA_glycosylase-like_sf"/>
</dbReference>
<evidence type="ECO:0000256" key="8">
    <source>
        <dbReference type="ARBA" id="ARBA00023204"/>
    </source>
</evidence>
<keyword evidence="8 9" id="KW-0234">DNA repair</keyword>
<dbReference type="Pfam" id="PF03167">
    <property type="entry name" value="UDG"/>
    <property type="match status" value="1"/>
</dbReference>
<sequence>MDVKIEASWKLLLHDEFDKAYFKQIVMHLKTERELGRTIYPAGSKIFNAFELTPFANVKVIILGQDPYHGPNQAMGLSFSVPDGIAVPPSLVNIYKELKTDIGMDIPRSGDLTNWAKQGVLLLNAALTVRANEANSHANIGWHLFTDAVIKKISDESSGKVFLLWGSFAQAKQVLIDQTRHKILKAPHPSPLSAHRGFLGCRHFSQANHYLMETGQLPIDWHL</sequence>
<dbReference type="Gene3D" id="3.40.470.10">
    <property type="entry name" value="Uracil-DNA glycosylase-like domain"/>
    <property type="match status" value="1"/>
</dbReference>
<evidence type="ECO:0000256" key="3">
    <source>
        <dbReference type="ARBA" id="ARBA00008184"/>
    </source>
</evidence>
<dbReference type="PANTHER" id="PTHR11264">
    <property type="entry name" value="URACIL-DNA GLYCOSYLASE"/>
    <property type="match status" value="1"/>
</dbReference>
<proteinExistence type="inferred from homology"/>
<dbReference type="SUPFAM" id="SSF52141">
    <property type="entry name" value="Uracil-DNA glycosylase-like"/>
    <property type="match status" value="1"/>
</dbReference>
<dbReference type="Proteomes" id="UP001210231">
    <property type="component" value="Unassembled WGS sequence"/>
</dbReference>
<dbReference type="InterPro" id="IPR018085">
    <property type="entry name" value="Ura-DNA_Glyclase_AS"/>
</dbReference>
<evidence type="ECO:0000256" key="10">
    <source>
        <dbReference type="PROSITE-ProRule" id="PRU10072"/>
    </source>
</evidence>
<keyword evidence="7 9" id="KW-0378">Hydrolase</keyword>
<dbReference type="NCBIfam" id="NF003589">
    <property type="entry name" value="PRK05254.1-2"/>
    <property type="match status" value="1"/>
</dbReference>
<dbReference type="EC" id="3.2.2.27" evidence="4 9"/>
<dbReference type="PANTHER" id="PTHR11264:SF0">
    <property type="entry name" value="URACIL-DNA GLYCOSYLASE"/>
    <property type="match status" value="1"/>
</dbReference>
<evidence type="ECO:0000256" key="4">
    <source>
        <dbReference type="ARBA" id="ARBA00012030"/>
    </source>
</evidence>
<evidence type="ECO:0000256" key="7">
    <source>
        <dbReference type="ARBA" id="ARBA00022801"/>
    </source>
</evidence>
<comment type="similarity">
    <text evidence="3 9 11">Belongs to the uracil-DNA glycosylase (UDG) superfamily. UNG family.</text>
</comment>
<dbReference type="InterPro" id="IPR002043">
    <property type="entry name" value="UDG_fam1"/>
</dbReference>